<keyword evidence="5 8" id="KW-0812">Transmembrane</keyword>
<evidence type="ECO:0000256" key="6">
    <source>
        <dbReference type="ARBA" id="ARBA00022989"/>
    </source>
</evidence>
<comment type="similarity">
    <text evidence="2">Belongs to the binding-protein-dependent transport system permease family. HisMQ subfamily.</text>
</comment>
<evidence type="ECO:0000259" key="9">
    <source>
        <dbReference type="PROSITE" id="PS50928"/>
    </source>
</evidence>
<evidence type="ECO:0000256" key="8">
    <source>
        <dbReference type="RuleBase" id="RU363032"/>
    </source>
</evidence>
<sequence length="222" mass="23740">MGYSLDFGWLAGAAGVIARGAAMTLLLIAVTTLAGTFLSILGAAGKRNGPKPLQLAIGVYVEVMRNTPFLVQLFFIFFGLPTLGIRLDPILAAMLAMTLNMAAYTIEIVGAGLDAVPRGQTEAALALGLRPRQVFVKIVLPQALKVIYPALTSQIVIMMLESAVVSQIAVRELTYEADMLQARTFRAFETYFVVTMVYLGLSMGLRRLLVASGRRALGAGVS</sequence>
<dbReference type="NCBIfam" id="TIGR01726">
    <property type="entry name" value="HEQRo_perm_3TM"/>
    <property type="match status" value="1"/>
</dbReference>
<keyword evidence="6 8" id="KW-1133">Transmembrane helix</keyword>
<evidence type="ECO:0000256" key="3">
    <source>
        <dbReference type="ARBA" id="ARBA00022448"/>
    </source>
</evidence>
<dbReference type="InterPro" id="IPR035906">
    <property type="entry name" value="MetI-like_sf"/>
</dbReference>
<feature type="transmembrane region" description="Helical" evidence="8">
    <location>
        <begin position="90"/>
        <end position="113"/>
    </location>
</feature>
<keyword evidence="3 8" id="KW-0813">Transport</keyword>
<organism evidence="10 11">
    <name type="scientific">Mesorhizobium plurifarium</name>
    <dbReference type="NCBI Taxonomy" id="69974"/>
    <lineage>
        <taxon>Bacteria</taxon>
        <taxon>Pseudomonadati</taxon>
        <taxon>Pseudomonadota</taxon>
        <taxon>Alphaproteobacteria</taxon>
        <taxon>Hyphomicrobiales</taxon>
        <taxon>Phyllobacteriaceae</taxon>
        <taxon>Mesorhizobium</taxon>
    </lineage>
</organism>
<dbReference type="PANTHER" id="PTHR30614:SF35">
    <property type="entry name" value="ABC TRANSPORTER PERMEASE PROTEIN"/>
    <property type="match status" value="1"/>
</dbReference>
<dbReference type="InterPro" id="IPR010065">
    <property type="entry name" value="AA_ABC_transptr_permease_3TM"/>
</dbReference>
<dbReference type="Gene3D" id="1.10.3720.10">
    <property type="entry name" value="MetI-like"/>
    <property type="match status" value="1"/>
</dbReference>
<dbReference type="CDD" id="cd06261">
    <property type="entry name" value="TM_PBP2"/>
    <property type="match status" value="1"/>
</dbReference>
<evidence type="ECO:0000256" key="4">
    <source>
        <dbReference type="ARBA" id="ARBA00022475"/>
    </source>
</evidence>
<evidence type="ECO:0000256" key="7">
    <source>
        <dbReference type="ARBA" id="ARBA00023136"/>
    </source>
</evidence>
<dbReference type="GO" id="GO:0043190">
    <property type="term" value="C:ATP-binding cassette (ABC) transporter complex"/>
    <property type="evidence" value="ECO:0007669"/>
    <property type="project" value="InterPro"/>
</dbReference>
<dbReference type="GO" id="GO:0022857">
    <property type="term" value="F:transmembrane transporter activity"/>
    <property type="evidence" value="ECO:0007669"/>
    <property type="project" value="InterPro"/>
</dbReference>
<dbReference type="Proteomes" id="UP000046373">
    <property type="component" value="Unassembled WGS sequence"/>
</dbReference>
<keyword evidence="7 8" id="KW-0472">Membrane</keyword>
<reference evidence="10 11" key="1">
    <citation type="submission" date="2014-08" db="EMBL/GenBank/DDBJ databases">
        <authorList>
            <person name="Moulin Lionel"/>
        </authorList>
    </citation>
    <scope>NUCLEOTIDE SEQUENCE [LARGE SCALE GENOMIC DNA]</scope>
</reference>
<feature type="transmembrane region" description="Helical" evidence="8">
    <location>
        <begin position="55"/>
        <end position="78"/>
    </location>
</feature>
<feature type="transmembrane region" description="Helical" evidence="8">
    <location>
        <begin position="20"/>
        <end position="43"/>
    </location>
</feature>
<gene>
    <name evidence="10" type="ORF">MPLDJ20_230159</name>
</gene>
<dbReference type="AlphaFoldDB" id="A0A090FAH4"/>
<dbReference type="Pfam" id="PF00528">
    <property type="entry name" value="BPD_transp_1"/>
    <property type="match status" value="1"/>
</dbReference>
<proteinExistence type="inferred from homology"/>
<comment type="subcellular location">
    <subcellularLocation>
        <location evidence="1">Cell inner membrane</location>
        <topology evidence="1">Multi-pass membrane protein</topology>
    </subcellularLocation>
    <subcellularLocation>
        <location evidence="8">Cell membrane</location>
        <topology evidence="8">Multi-pass membrane protein</topology>
    </subcellularLocation>
</comment>
<protein>
    <submittedName>
        <fullName evidence="10">Polar amino acid ABC transporter inner membrane subunit</fullName>
    </submittedName>
</protein>
<dbReference type="PANTHER" id="PTHR30614">
    <property type="entry name" value="MEMBRANE COMPONENT OF AMINO ACID ABC TRANSPORTER"/>
    <property type="match status" value="1"/>
</dbReference>
<accession>A0A090FAH4</accession>
<evidence type="ECO:0000313" key="11">
    <source>
        <dbReference type="Proteomes" id="UP000046373"/>
    </source>
</evidence>
<name>A0A090FAH4_MESPL</name>
<evidence type="ECO:0000256" key="5">
    <source>
        <dbReference type="ARBA" id="ARBA00022692"/>
    </source>
</evidence>
<dbReference type="EMBL" id="CCNB01000016">
    <property type="protein sequence ID" value="CDX38666.1"/>
    <property type="molecule type" value="Genomic_DNA"/>
</dbReference>
<feature type="transmembrane region" description="Helical" evidence="8">
    <location>
        <begin position="190"/>
        <end position="209"/>
    </location>
</feature>
<evidence type="ECO:0000313" key="10">
    <source>
        <dbReference type="EMBL" id="CDX38666.1"/>
    </source>
</evidence>
<dbReference type="InterPro" id="IPR000515">
    <property type="entry name" value="MetI-like"/>
</dbReference>
<dbReference type="PROSITE" id="PS50928">
    <property type="entry name" value="ABC_TM1"/>
    <property type="match status" value="1"/>
</dbReference>
<feature type="domain" description="ABC transmembrane type-1" evidence="9">
    <location>
        <begin position="21"/>
        <end position="209"/>
    </location>
</feature>
<dbReference type="GO" id="GO:0006865">
    <property type="term" value="P:amino acid transport"/>
    <property type="evidence" value="ECO:0007669"/>
    <property type="project" value="TreeGrafter"/>
</dbReference>
<dbReference type="SUPFAM" id="SSF161098">
    <property type="entry name" value="MetI-like"/>
    <property type="match status" value="1"/>
</dbReference>
<dbReference type="InterPro" id="IPR043429">
    <property type="entry name" value="ArtM/GltK/GlnP/TcyL/YhdX-like"/>
</dbReference>
<evidence type="ECO:0000256" key="1">
    <source>
        <dbReference type="ARBA" id="ARBA00004429"/>
    </source>
</evidence>
<evidence type="ECO:0000256" key="2">
    <source>
        <dbReference type="ARBA" id="ARBA00010072"/>
    </source>
</evidence>
<keyword evidence="4" id="KW-1003">Cell membrane</keyword>